<dbReference type="STRING" id="1531966.A0A0A1T999"/>
<sequence length="113" mass="13202">MDTLQVTDEQKQHLQSVADGVRDVYNVLARMRYLDPDWIEAGPHDLTDRIQDFRSVEINDDIIYLYILLPYVYAAHSVHCFEASEFIDYRTCTKAVLARLRDPTDIGKKAYMM</sequence>
<evidence type="ECO:0000313" key="1">
    <source>
        <dbReference type="EMBL" id="CEJ91369.1"/>
    </source>
</evidence>
<gene>
    <name evidence="1" type="ORF">VHEMI07087</name>
</gene>
<reference evidence="1 2" key="1">
    <citation type="journal article" date="2015" name="Genome Announc.">
        <title>Draft Genome Sequence and Gene Annotation of the Entomopathogenic Fungus Verticillium hemipterigenum.</title>
        <authorList>
            <person name="Horn F."/>
            <person name="Habel A."/>
            <person name="Scharf D.H."/>
            <person name="Dworschak J."/>
            <person name="Brakhage A.A."/>
            <person name="Guthke R."/>
            <person name="Hertweck C."/>
            <person name="Linde J."/>
        </authorList>
    </citation>
    <scope>NUCLEOTIDE SEQUENCE [LARGE SCALE GENOMIC DNA]</scope>
</reference>
<evidence type="ECO:0000313" key="2">
    <source>
        <dbReference type="Proteomes" id="UP000039046"/>
    </source>
</evidence>
<dbReference type="AlphaFoldDB" id="A0A0A1T999"/>
<dbReference type="EMBL" id="CDHN01000003">
    <property type="protein sequence ID" value="CEJ91369.1"/>
    <property type="molecule type" value="Genomic_DNA"/>
</dbReference>
<accession>A0A0A1T999</accession>
<dbReference type="HOGENOM" id="CLU_2135280_0_0_1"/>
<keyword evidence="2" id="KW-1185">Reference proteome</keyword>
<organism evidence="1 2">
    <name type="scientific">[Torrubiella] hemipterigena</name>
    <dbReference type="NCBI Taxonomy" id="1531966"/>
    <lineage>
        <taxon>Eukaryota</taxon>
        <taxon>Fungi</taxon>
        <taxon>Dikarya</taxon>
        <taxon>Ascomycota</taxon>
        <taxon>Pezizomycotina</taxon>
        <taxon>Sordariomycetes</taxon>
        <taxon>Hypocreomycetidae</taxon>
        <taxon>Hypocreales</taxon>
        <taxon>Clavicipitaceae</taxon>
        <taxon>Clavicipitaceae incertae sedis</taxon>
        <taxon>'Torrubiella' clade</taxon>
    </lineage>
</organism>
<dbReference type="Proteomes" id="UP000039046">
    <property type="component" value="Unassembled WGS sequence"/>
</dbReference>
<protein>
    <submittedName>
        <fullName evidence="1">Uncharacterized protein</fullName>
    </submittedName>
</protein>
<dbReference type="OrthoDB" id="4927391at2759"/>
<proteinExistence type="predicted"/>
<name>A0A0A1T999_9HYPO</name>